<evidence type="ECO:0000313" key="1">
    <source>
        <dbReference type="EMBL" id="CAE10835.1"/>
    </source>
</evidence>
<name>Q7MR13_WOLSU</name>
<dbReference type="KEGG" id="wsu:WS1820"/>
<dbReference type="AlphaFoldDB" id="Q7MR13"/>
<reference evidence="1 2" key="1">
    <citation type="journal article" date="2003" name="Proc. Natl. Acad. Sci. U.S.A.">
        <title>Complete genome sequence and analysis of Wolinella succinogenes.</title>
        <authorList>
            <person name="Baar C."/>
            <person name="Eppinger M."/>
            <person name="Raddatz G."/>
            <person name="Simon JM."/>
            <person name="Lanz C."/>
            <person name="Klimmek O."/>
            <person name="Nandakumar R."/>
            <person name="Gross R."/>
            <person name="Rosinus A."/>
            <person name="Keller H."/>
            <person name="Jagtap P."/>
            <person name="Linke B."/>
            <person name="Meyer F."/>
            <person name="Lederer H."/>
            <person name="Schuster S.C."/>
        </authorList>
    </citation>
    <scope>NUCLEOTIDE SEQUENCE [LARGE SCALE GENOMIC DNA]</scope>
    <source>
        <strain evidence="2">ATCC 29543 / DSM 1740 / CCUG 13145 / JCM 31913 / LMG 7466 / NCTC 11488 / FDC 602W</strain>
    </source>
</reference>
<dbReference type="EMBL" id="BX571661">
    <property type="protein sequence ID" value="CAE10835.1"/>
    <property type="molecule type" value="Genomic_DNA"/>
</dbReference>
<gene>
    <name evidence="1" type="ordered locus">WS1820</name>
</gene>
<keyword evidence="2" id="KW-1185">Reference proteome</keyword>
<dbReference type="Proteomes" id="UP000000422">
    <property type="component" value="Chromosome"/>
</dbReference>
<proteinExistence type="predicted"/>
<accession>Q7MR13</accession>
<evidence type="ECO:0000313" key="2">
    <source>
        <dbReference type="Proteomes" id="UP000000422"/>
    </source>
</evidence>
<organism evidence="2">
    <name type="scientific">Wolinella succinogenes (strain ATCC 29543 / DSM 1740 / CCUG 13145 / JCM 31913 / LMG 7466 / NCTC 11488 / FDC 602W)</name>
    <name type="common">Vibrio succinogenes</name>
    <dbReference type="NCBI Taxonomy" id="273121"/>
    <lineage>
        <taxon>Bacteria</taxon>
        <taxon>Pseudomonadati</taxon>
        <taxon>Campylobacterota</taxon>
        <taxon>Epsilonproteobacteria</taxon>
        <taxon>Campylobacterales</taxon>
        <taxon>Helicobacteraceae</taxon>
        <taxon>Wolinella</taxon>
    </lineage>
</organism>
<dbReference type="HOGENOM" id="CLU_2132518_0_0_7"/>
<dbReference type="STRING" id="273121.WS1820"/>
<evidence type="ECO:0008006" key="3">
    <source>
        <dbReference type="Google" id="ProtNLM"/>
    </source>
</evidence>
<protein>
    <recommendedName>
        <fullName evidence="3">STAS domain-containing protein</fullName>
    </recommendedName>
</protein>
<sequence length="113" mass="12835">MFVFIPSKTKGKKVMEIELTRRGSDVLAEISGVIKGNVDSEKFKKAIDECGEITRLEIIIKESFSITSTIIGYLNKKSAIKKVRVLLSIRDKRLYDLLDELNLLESFNVTLIQ</sequence>